<dbReference type="Gene3D" id="3.10.10.10">
    <property type="entry name" value="HIV Type 1 Reverse Transcriptase, subunit A, domain 1"/>
    <property type="match status" value="1"/>
</dbReference>
<reference evidence="3 4" key="1">
    <citation type="submission" date="2024-05" db="EMBL/GenBank/DDBJ databases">
        <title>Genome sequencing and assembly of Indian major carp, Cirrhinus mrigala (Hamilton, 1822).</title>
        <authorList>
            <person name="Mohindra V."/>
            <person name="Chowdhury L.M."/>
            <person name="Lal K."/>
            <person name="Jena J.K."/>
        </authorList>
    </citation>
    <scope>NUCLEOTIDE SEQUENCE [LARGE SCALE GENOMIC DNA]</scope>
    <source>
        <strain evidence="3">CM1030</strain>
        <tissue evidence="3">Blood</tissue>
    </source>
</reference>
<dbReference type="PANTHER" id="PTHR15503">
    <property type="entry name" value="LDOC1 RELATED"/>
    <property type="match status" value="1"/>
</dbReference>
<dbReference type="GO" id="GO:0006259">
    <property type="term" value="P:DNA metabolic process"/>
    <property type="evidence" value="ECO:0007669"/>
    <property type="project" value="UniProtKB-ARBA"/>
</dbReference>
<keyword evidence="4" id="KW-1185">Reference proteome</keyword>
<accession>A0ABD0MVW7</accession>
<name>A0ABD0MVW7_CIRMR</name>
<feature type="region of interest" description="Disordered" evidence="1">
    <location>
        <begin position="65"/>
        <end position="86"/>
    </location>
</feature>
<dbReference type="Pfam" id="PF17921">
    <property type="entry name" value="Integrase_H2C2"/>
    <property type="match status" value="1"/>
</dbReference>
<evidence type="ECO:0000313" key="4">
    <source>
        <dbReference type="Proteomes" id="UP001529510"/>
    </source>
</evidence>
<dbReference type="AlphaFoldDB" id="A0ABD0MVW7"/>
<protein>
    <recommendedName>
        <fullName evidence="2">Integrase zinc-binding domain-containing protein</fullName>
    </recommendedName>
</protein>
<dbReference type="Proteomes" id="UP001529510">
    <property type="component" value="Unassembled WGS sequence"/>
</dbReference>
<evidence type="ECO:0000313" key="3">
    <source>
        <dbReference type="EMBL" id="KAL0152238.1"/>
    </source>
</evidence>
<proteinExistence type="predicted"/>
<dbReference type="InterPro" id="IPR036397">
    <property type="entry name" value="RNaseH_sf"/>
</dbReference>
<dbReference type="SUPFAM" id="SSF56672">
    <property type="entry name" value="DNA/RNA polymerases"/>
    <property type="match status" value="1"/>
</dbReference>
<feature type="domain" description="Integrase zinc-binding" evidence="2">
    <location>
        <begin position="515"/>
        <end position="558"/>
    </location>
</feature>
<dbReference type="InterPro" id="IPR041588">
    <property type="entry name" value="Integrase_H2C2"/>
</dbReference>
<comment type="caution">
    <text evidence="3">The sequence shown here is derived from an EMBL/GenBank/DDBJ whole genome shotgun (WGS) entry which is preliminary data.</text>
</comment>
<feature type="region of interest" description="Disordered" evidence="1">
    <location>
        <begin position="712"/>
        <end position="746"/>
    </location>
</feature>
<gene>
    <name evidence="3" type="ORF">M9458_051961</name>
</gene>
<dbReference type="InterPro" id="IPR021109">
    <property type="entry name" value="Peptidase_aspartic_dom_sf"/>
</dbReference>
<dbReference type="EMBL" id="JAMKFB020000189">
    <property type="protein sequence ID" value="KAL0152238.1"/>
    <property type="molecule type" value="Genomic_DNA"/>
</dbReference>
<organism evidence="3 4">
    <name type="scientific">Cirrhinus mrigala</name>
    <name type="common">Mrigala</name>
    <dbReference type="NCBI Taxonomy" id="683832"/>
    <lineage>
        <taxon>Eukaryota</taxon>
        <taxon>Metazoa</taxon>
        <taxon>Chordata</taxon>
        <taxon>Craniata</taxon>
        <taxon>Vertebrata</taxon>
        <taxon>Euteleostomi</taxon>
        <taxon>Actinopterygii</taxon>
        <taxon>Neopterygii</taxon>
        <taxon>Teleostei</taxon>
        <taxon>Ostariophysi</taxon>
        <taxon>Cypriniformes</taxon>
        <taxon>Cyprinidae</taxon>
        <taxon>Labeoninae</taxon>
        <taxon>Labeonini</taxon>
        <taxon>Cirrhinus</taxon>
    </lineage>
</organism>
<sequence>MLQWIRSPAHKWKQFVSNRVSEIQSLTNPAMWSHCKSKDNPADLPTRSQTVANLKESELWWKGPPFLTTPNLTEESDDDQSDEDVSNKLKQVQQITVQLNSSSDQSETEPVLDLLKYSKLKKKRTVRGSFIQTMPDLFPEEDCASIIYSDNARTFKRANQDLSELWQAIKDPQLLEYFSGKGIIWRFIVERAAWWSGFWERLVRNVYAPHRSRSTLNSRPLTFVHNEVDEPQSLTPAHFLVGEQLTSLLPKPFPADHNHHTVSKEKMTRSPQKPTELKTGDIVLIGDANRPRQTCKLGKIEELRILCCSHIHGDCVKKTSSRISLLVLEKANVDMVLGCPWLTKHDPIINWSSRCYQECLKELPKPVIATTHLSVCSTSVESPNSSQTLFIPPEYQDVFNKVTATHLPRYRPWGCAIDLLPGARLPKGRVYPLSIPERATMEEYIQEAFFFVAKKDGGLRPCIDYRALNEHTVKFAWSSDGPDKGGCGAELTTPYYHQGDSQTAPPGGPEGKIFVPTSLRHALLDSVHTSPGSGHPGSYRTLSLLKNRYRMFGLRHHLNTLSHLGINFVTDLAPSNGYTTIFVVVDQFSKACKLIPRCRGLISTSLCQLVVGIPSSAEWPDRTKIQDIGQYLPAYCHEHQDTWSQFLPWAEYAQNSLQQDTTGLTPFQCVLGFQPPMFPWSRELSEVPAVDYWFQESKRVWDSAHVQLQQAVRRHKDNADARRSDNPIYRPGDHGCPPGTSASNCQ</sequence>
<evidence type="ECO:0000259" key="2">
    <source>
        <dbReference type="Pfam" id="PF17921"/>
    </source>
</evidence>
<feature type="compositionally biased region" description="Acidic residues" evidence="1">
    <location>
        <begin position="74"/>
        <end position="84"/>
    </location>
</feature>
<dbReference type="InterPro" id="IPR032567">
    <property type="entry name" value="RTL1-rel"/>
</dbReference>
<dbReference type="Gene3D" id="2.40.70.10">
    <property type="entry name" value="Acid Proteases"/>
    <property type="match status" value="1"/>
</dbReference>
<dbReference type="InterPro" id="IPR043502">
    <property type="entry name" value="DNA/RNA_pol_sf"/>
</dbReference>
<evidence type="ECO:0000256" key="1">
    <source>
        <dbReference type="SAM" id="MobiDB-lite"/>
    </source>
</evidence>
<dbReference type="PANTHER" id="PTHR15503:SF22">
    <property type="entry name" value="TRANSPOSON TY3-I GAG POLYPROTEIN"/>
    <property type="match status" value="1"/>
</dbReference>
<dbReference type="Gene3D" id="3.30.420.10">
    <property type="entry name" value="Ribonuclease H-like superfamily/Ribonuclease H"/>
    <property type="match status" value="2"/>
</dbReference>